<reference evidence="2" key="1">
    <citation type="submission" date="2016-10" db="EMBL/GenBank/DDBJ databases">
        <authorList>
            <person name="Varghese N."/>
            <person name="Submissions S."/>
        </authorList>
    </citation>
    <scope>NUCLEOTIDE SEQUENCE [LARGE SCALE GENOMIC DNA]</scope>
    <source>
        <strain evidence="2">Jip14</strain>
    </source>
</reference>
<dbReference type="InterPro" id="IPR032675">
    <property type="entry name" value="LRR_dom_sf"/>
</dbReference>
<dbReference type="STRING" id="332977.SAMN05421740_11530"/>
<evidence type="ECO:0008006" key="3">
    <source>
        <dbReference type="Google" id="ProtNLM"/>
    </source>
</evidence>
<evidence type="ECO:0000313" key="1">
    <source>
        <dbReference type="EMBL" id="SEL95515.1"/>
    </source>
</evidence>
<organism evidence="1 2">
    <name type="scientific">Parapedobacter koreensis</name>
    <dbReference type="NCBI Taxonomy" id="332977"/>
    <lineage>
        <taxon>Bacteria</taxon>
        <taxon>Pseudomonadati</taxon>
        <taxon>Bacteroidota</taxon>
        <taxon>Sphingobacteriia</taxon>
        <taxon>Sphingobacteriales</taxon>
        <taxon>Sphingobacteriaceae</taxon>
        <taxon>Parapedobacter</taxon>
    </lineage>
</organism>
<accession>A0A1H7UFK2</accession>
<dbReference type="EMBL" id="FNZR01000015">
    <property type="protein sequence ID" value="SEL95515.1"/>
    <property type="molecule type" value="Genomic_DNA"/>
</dbReference>
<dbReference type="SUPFAM" id="SSF52058">
    <property type="entry name" value="L domain-like"/>
    <property type="match status" value="1"/>
</dbReference>
<dbReference type="AlphaFoldDB" id="A0A1H7UFK2"/>
<keyword evidence="2" id="KW-1185">Reference proteome</keyword>
<protein>
    <recommendedName>
        <fullName evidence="3">Leucine rich repeat-containing protein</fullName>
    </recommendedName>
</protein>
<gene>
    <name evidence="1" type="ORF">SAMN05421740_11530</name>
</gene>
<sequence length="224" mass="25274">MNSNMSIKVADTEFGPAVYVGRDISATVQYARKNGINGLIVAEGGNYPFADVNFLQNCSFVETLVIQRYGHIDLTGIHALSALKKLALNITANDKQPIDFSCFPQLEVAKFTWRPKAKSLFDCKSLRYLRIEKFNKRDLEDLGGLSNLEILKVVSSPIKTTGDIDSIKPIRSLKKLKDFRFWESTNVLDGDMTPCIGVKTVAFKNRPHYTHTKEEIDEINKKQQ</sequence>
<evidence type="ECO:0000313" key="2">
    <source>
        <dbReference type="Proteomes" id="UP000198916"/>
    </source>
</evidence>
<name>A0A1H7UFK2_9SPHI</name>
<dbReference type="Gene3D" id="3.80.10.10">
    <property type="entry name" value="Ribonuclease Inhibitor"/>
    <property type="match status" value="1"/>
</dbReference>
<proteinExistence type="predicted"/>
<dbReference type="Proteomes" id="UP000198916">
    <property type="component" value="Unassembled WGS sequence"/>
</dbReference>